<dbReference type="Pfam" id="PF13193">
    <property type="entry name" value="AMP-binding_C"/>
    <property type="match status" value="1"/>
</dbReference>
<dbReference type="RefSeq" id="WP_184694013.1">
    <property type="nucleotide sequence ID" value="NZ_JACHJN010000007.1"/>
</dbReference>
<evidence type="ECO:0000256" key="1">
    <source>
        <dbReference type="ARBA" id="ARBA00001957"/>
    </source>
</evidence>
<dbReference type="Pfam" id="PF00550">
    <property type="entry name" value="PP-binding"/>
    <property type="match status" value="2"/>
</dbReference>
<feature type="domain" description="Carrier" evidence="5">
    <location>
        <begin position="1059"/>
        <end position="1134"/>
    </location>
</feature>
<evidence type="ECO:0000256" key="4">
    <source>
        <dbReference type="SAM" id="MobiDB-lite"/>
    </source>
</evidence>
<dbReference type="Proteomes" id="UP000547510">
    <property type="component" value="Unassembled WGS sequence"/>
</dbReference>
<keyword evidence="7" id="KW-1185">Reference proteome</keyword>
<feature type="region of interest" description="Disordered" evidence="4">
    <location>
        <begin position="733"/>
        <end position="758"/>
    </location>
</feature>
<dbReference type="Pfam" id="PF00668">
    <property type="entry name" value="Condensation"/>
    <property type="match status" value="2"/>
</dbReference>
<dbReference type="Gene3D" id="3.30.559.30">
    <property type="entry name" value="Nonribosomal peptide synthetase, condensation domain"/>
    <property type="match status" value="1"/>
</dbReference>
<dbReference type="PANTHER" id="PTHR45527">
    <property type="entry name" value="NONRIBOSOMAL PEPTIDE SYNTHETASE"/>
    <property type="match status" value="1"/>
</dbReference>
<reference evidence="6 7" key="1">
    <citation type="submission" date="2020-08" db="EMBL/GenBank/DDBJ databases">
        <title>Genomic Encyclopedia of Type Strains, Phase III (KMG-III): the genomes of soil and plant-associated and newly described type strains.</title>
        <authorList>
            <person name="Whitman W."/>
        </authorList>
    </citation>
    <scope>NUCLEOTIDE SEQUENCE [LARGE SCALE GENOMIC DNA]</scope>
    <source>
        <strain evidence="6 7">CECT 8640</strain>
    </source>
</reference>
<dbReference type="Gene3D" id="3.30.559.10">
    <property type="entry name" value="Chloramphenicol acetyltransferase-like domain"/>
    <property type="match status" value="1"/>
</dbReference>
<dbReference type="InterPro" id="IPR025110">
    <property type="entry name" value="AMP-bd_C"/>
</dbReference>
<evidence type="ECO:0000256" key="3">
    <source>
        <dbReference type="ARBA" id="ARBA00022553"/>
    </source>
</evidence>
<keyword evidence="2" id="KW-0596">Phosphopantetheine</keyword>
<dbReference type="InterPro" id="IPR020806">
    <property type="entry name" value="PKS_PP-bd"/>
</dbReference>
<feature type="compositionally biased region" description="Basic residues" evidence="4">
    <location>
        <begin position="1147"/>
        <end position="1158"/>
    </location>
</feature>
<dbReference type="SUPFAM" id="SSF56801">
    <property type="entry name" value="Acetyl-CoA synthetase-like"/>
    <property type="match status" value="1"/>
</dbReference>
<accession>A0A841CMU2</accession>
<dbReference type="PANTHER" id="PTHR45527:SF1">
    <property type="entry name" value="FATTY ACID SYNTHASE"/>
    <property type="match status" value="1"/>
</dbReference>
<dbReference type="InterPro" id="IPR009081">
    <property type="entry name" value="PP-bd_ACP"/>
</dbReference>
<dbReference type="GO" id="GO:0031177">
    <property type="term" value="F:phosphopantetheine binding"/>
    <property type="evidence" value="ECO:0007669"/>
    <property type="project" value="InterPro"/>
</dbReference>
<dbReference type="AlphaFoldDB" id="A0A841CMU2"/>
<dbReference type="PROSITE" id="PS50075">
    <property type="entry name" value="CARRIER"/>
    <property type="match status" value="2"/>
</dbReference>
<evidence type="ECO:0000259" key="5">
    <source>
        <dbReference type="PROSITE" id="PS50075"/>
    </source>
</evidence>
<dbReference type="GO" id="GO:0044550">
    <property type="term" value="P:secondary metabolite biosynthetic process"/>
    <property type="evidence" value="ECO:0007669"/>
    <property type="project" value="TreeGrafter"/>
</dbReference>
<dbReference type="SUPFAM" id="SSF47336">
    <property type="entry name" value="ACP-like"/>
    <property type="match status" value="2"/>
</dbReference>
<evidence type="ECO:0000256" key="2">
    <source>
        <dbReference type="ARBA" id="ARBA00022450"/>
    </source>
</evidence>
<feature type="region of interest" description="Disordered" evidence="4">
    <location>
        <begin position="1145"/>
        <end position="1168"/>
    </location>
</feature>
<dbReference type="InterPro" id="IPR001242">
    <property type="entry name" value="Condensation_dom"/>
</dbReference>
<comment type="cofactor">
    <cofactor evidence="1">
        <name>pantetheine 4'-phosphate</name>
        <dbReference type="ChEBI" id="CHEBI:47942"/>
    </cofactor>
</comment>
<dbReference type="Gene3D" id="3.40.50.12780">
    <property type="entry name" value="N-terminal domain of ligase-like"/>
    <property type="match status" value="1"/>
</dbReference>
<dbReference type="InterPro" id="IPR036736">
    <property type="entry name" value="ACP-like_sf"/>
</dbReference>
<dbReference type="InterPro" id="IPR045851">
    <property type="entry name" value="AMP-bd_C_sf"/>
</dbReference>
<dbReference type="InterPro" id="IPR000873">
    <property type="entry name" value="AMP-dep_synth/lig_dom"/>
</dbReference>
<dbReference type="CDD" id="cd19531">
    <property type="entry name" value="LCL_NRPS-like"/>
    <property type="match status" value="1"/>
</dbReference>
<dbReference type="GO" id="GO:0003824">
    <property type="term" value="F:catalytic activity"/>
    <property type="evidence" value="ECO:0007669"/>
    <property type="project" value="InterPro"/>
</dbReference>
<dbReference type="CDD" id="cd05930">
    <property type="entry name" value="A_NRPS"/>
    <property type="match status" value="1"/>
</dbReference>
<keyword evidence="3" id="KW-0597">Phosphoprotein</keyword>
<comment type="caution">
    <text evidence="6">The sequence shown here is derived from an EMBL/GenBank/DDBJ whole genome shotgun (WGS) entry which is preliminary data.</text>
</comment>
<dbReference type="InterPro" id="IPR023213">
    <property type="entry name" value="CAT-like_dom_sf"/>
</dbReference>
<feature type="region of interest" description="Disordered" evidence="4">
    <location>
        <begin position="803"/>
        <end position="822"/>
    </location>
</feature>
<dbReference type="GO" id="GO:0005737">
    <property type="term" value="C:cytoplasm"/>
    <property type="evidence" value="ECO:0007669"/>
    <property type="project" value="TreeGrafter"/>
</dbReference>
<dbReference type="SUPFAM" id="SSF52777">
    <property type="entry name" value="CoA-dependent acyltransferases"/>
    <property type="match status" value="2"/>
</dbReference>
<dbReference type="GO" id="GO:0008610">
    <property type="term" value="P:lipid biosynthetic process"/>
    <property type="evidence" value="ECO:0007669"/>
    <property type="project" value="UniProtKB-ARBA"/>
</dbReference>
<protein>
    <submittedName>
        <fullName evidence="6">Amino acid adenylation domain-containing protein</fullName>
    </submittedName>
</protein>
<dbReference type="Pfam" id="PF00501">
    <property type="entry name" value="AMP-binding"/>
    <property type="match status" value="1"/>
</dbReference>
<feature type="domain" description="Carrier" evidence="5">
    <location>
        <begin position="495"/>
        <end position="569"/>
    </location>
</feature>
<dbReference type="GO" id="GO:0043041">
    <property type="term" value="P:amino acid activation for nonribosomal peptide biosynthetic process"/>
    <property type="evidence" value="ECO:0007669"/>
    <property type="project" value="TreeGrafter"/>
</dbReference>
<dbReference type="InterPro" id="IPR010071">
    <property type="entry name" value="AA_adenyl_dom"/>
</dbReference>
<dbReference type="InterPro" id="IPR020845">
    <property type="entry name" value="AMP-binding_CS"/>
</dbReference>
<sequence>MTAHPDATVPDLILAQARRTPDAEAVRQWDESLTYRELVGRAGTLAAALHDVGVGRGALVGVCVDRRPSLVVAVLGVLMSGAGYVPLEPALPRRRLADIAADAGIGALVVDGSERPLTAYPLVPVPEAVSAATPENPAGPDDVAHVIYTSGSTGKPKGVLTTHRNVVAFATGSARYAGVDAGTRMSGLSSYAFDAFTFDVFAPLMVGGSVQLAGFEDRADPARLQRFLREHRVTWMVLTPVVLRLLDPDLPDLRTVAVGGDVVEPGLVERWSGPGRRFWHIYGPTETTVVVLANLLTGRWTEPLPLGAPLPGHRLHVVDERLEPVPPGTAGELLIGGVGVARGYLGRPGLTADRFVPDPFSGAPGARLYRTGDVVRERPDGRLDFLGRRDRQVKVRGQRIELAEVEAVLRDHPAVGTVAVEAVPGPSGLELVAFVDGAEPPSQQELRDHCAQRLTAAMVPSRVFLFDELPVGPATGKVDRALLRERAVAALAATPDPAVPADPLAAIWLRVLGVVPNDDQDFFASGGHSIAVMRFVAAVRAELGKDLGVGDVFERRTFSGIAERVEQVAKLPDTAAPSTGNPPTLSPSQRRMWFLDQLAPDSAAYNIAFAERLRGPLDVVALRGALRAVAERHDVLRWRIEASAGVPAAVCGPPADIPLPVVVVTDDELPTRLAAEAATPIDLATGPVWRVTLYRLGPDDHVLGIVLHHAVADGWSQSVLYRDLAAAYSGSVHSGTVHSEPARSEPAHSGTVHSGAAHAGSALPPLSVRYADYAVWRADRDERDGDADLAWWVDHLAGAPTVLDLPRDRPRPPLQTYSGRSATTTFPPALDDAVRGLAATQGATPSLVLLAAFGQVLRRLTGRPDNVVGVVVADRAEAGFEDLVGFFVDVVPVRLRVDDSADFPAAVHACREEFLGVTAHPAAPLERIVDKLGVPRDPARSALVQVLFNVFNFAEPRLTLPGVRTAPVPVAMPGSPFDLTVYLVERDGRFALDVVFNPDLYDLARIEALLADYLRLLGELIAAAGQPVAGVAVDCPDTTKPRFEDVAGTPKAVADSGGELRTATEIAVGAVWREVLRLDAVGPTDNFFDVGGHSLAVVAVQARLAELFDREIKVVDLFRYPNIRALAAHLDGAAQNAQLARAAQRAAARKSRARRRPAVRTSEQEIDT</sequence>
<gene>
    <name evidence="6" type="ORF">FHS29_004851</name>
</gene>
<dbReference type="FunFam" id="3.40.50.12780:FF:000012">
    <property type="entry name" value="Non-ribosomal peptide synthetase"/>
    <property type="match status" value="1"/>
</dbReference>
<dbReference type="NCBIfam" id="TIGR01733">
    <property type="entry name" value="AA-adenyl-dom"/>
    <property type="match status" value="1"/>
</dbReference>
<dbReference type="SMART" id="SM00823">
    <property type="entry name" value="PKS_PP"/>
    <property type="match status" value="2"/>
</dbReference>
<dbReference type="Gene3D" id="3.30.300.30">
    <property type="match status" value="1"/>
</dbReference>
<name>A0A841CMU2_9PSEU</name>
<proteinExistence type="predicted"/>
<dbReference type="PROSITE" id="PS00455">
    <property type="entry name" value="AMP_BINDING"/>
    <property type="match status" value="1"/>
</dbReference>
<dbReference type="InterPro" id="IPR042099">
    <property type="entry name" value="ANL_N_sf"/>
</dbReference>
<dbReference type="Gene3D" id="1.10.1200.10">
    <property type="entry name" value="ACP-like"/>
    <property type="match status" value="2"/>
</dbReference>
<organism evidence="6 7">
    <name type="scientific">Saccharothrix tamanrassetensis</name>
    <dbReference type="NCBI Taxonomy" id="1051531"/>
    <lineage>
        <taxon>Bacteria</taxon>
        <taxon>Bacillati</taxon>
        <taxon>Actinomycetota</taxon>
        <taxon>Actinomycetes</taxon>
        <taxon>Pseudonocardiales</taxon>
        <taxon>Pseudonocardiaceae</taxon>
        <taxon>Saccharothrix</taxon>
    </lineage>
</organism>
<dbReference type="EMBL" id="JACHJN010000007">
    <property type="protein sequence ID" value="MBB5958243.1"/>
    <property type="molecule type" value="Genomic_DNA"/>
</dbReference>
<evidence type="ECO:0000313" key="7">
    <source>
        <dbReference type="Proteomes" id="UP000547510"/>
    </source>
</evidence>
<evidence type="ECO:0000313" key="6">
    <source>
        <dbReference type="EMBL" id="MBB5958243.1"/>
    </source>
</evidence>